<accession>A0A7S0M3L6</accession>
<feature type="region of interest" description="Disordered" evidence="3">
    <location>
        <begin position="77"/>
        <end position="113"/>
    </location>
</feature>
<protein>
    <recommendedName>
        <fullName evidence="4">EF-hand domain-containing protein</fullName>
    </recommendedName>
</protein>
<dbReference type="Gene3D" id="1.10.238.10">
    <property type="entry name" value="EF-hand"/>
    <property type="match status" value="6"/>
</dbReference>
<reference evidence="5" key="1">
    <citation type="submission" date="2021-01" db="EMBL/GenBank/DDBJ databases">
        <authorList>
            <person name="Corre E."/>
            <person name="Pelletier E."/>
            <person name="Niang G."/>
            <person name="Scheremetjew M."/>
            <person name="Finn R."/>
            <person name="Kale V."/>
            <person name="Holt S."/>
            <person name="Cochrane G."/>
            <person name="Meng A."/>
            <person name="Brown T."/>
            <person name="Cohen L."/>
        </authorList>
    </citation>
    <scope>NUCLEOTIDE SEQUENCE</scope>
    <source>
        <strain evidence="5">CCAP979/52</strain>
    </source>
</reference>
<feature type="compositionally biased region" description="Polar residues" evidence="3">
    <location>
        <begin position="720"/>
        <end position="735"/>
    </location>
</feature>
<dbReference type="SUPFAM" id="SSF47473">
    <property type="entry name" value="EF-hand"/>
    <property type="match status" value="4"/>
</dbReference>
<feature type="region of interest" description="Disordered" evidence="3">
    <location>
        <begin position="720"/>
        <end position="740"/>
    </location>
</feature>
<evidence type="ECO:0000259" key="4">
    <source>
        <dbReference type="PROSITE" id="PS50222"/>
    </source>
</evidence>
<feature type="region of interest" description="Disordered" evidence="3">
    <location>
        <begin position="170"/>
        <end position="192"/>
    </location>
</feature>
<feature type="domain" description="EF-hand" evidence="4">
    <location>
        <begin position="348"/>
        <end position="383"/>
    </location>
</feature>
<dbReference type="InterPro" id="IPR018247">
    <property type="entry name" value="EF_Hand_1_Ca_BS"/>
</dbReference>
<dbReference type="PROSITE" id="PS00018">
    <property type="entry name" value="EF_HAND_1"/>
    <property type="match status" value="6"/>
</dbReference>
<dbReference type="InterPro" id="IPR050145">
    <property type="entry name" value="Centrin_CML-like"/>
</dbReference>
<dbReference type="PANTHER" id="PTHR23050">
    <property type="entry name" value="CALCIUM BINDING PROTEIN"/>
    <property type="match status" value="1"/>
</dbReference>
<name>A0A7S0M3L6_9CRYP</name>
<feature type="domain" description="EF-hand" evidence="4">
    <location>
        <begin position="312"/>
        <end position="347"/>
    </location>
</feature>
<feature type="domain" description="EF-hand" evidence="4">
    <location>
        <begin position="411"/>
        <end position="446"/>
    </location>
</feature>
<evidence type="ECO:0000256" key="2">
    <source>
        <dbReference type="ARBA" id="ARBA00022837"/>
    </source>
</evidence>
<feature type="domain" description="EF-hand" evidence="4">
    <location>
        <begin position="504"/>
        <end position="539"/>
    </location>
</feature>
<sequence>MSYELLLNLLHREYGRPVAFIYESQGLCTVDDESSFRTCINHVRSNFEKKEVSTASRLEAYILNLDQIPRKSRTLKVGNRDTRDKGAPSILGHNLRRQTDGDASFDWSSSERIGAQQHQISKNLSGLRDVTRSASSIPVHKPRVFVPGQTARTSWDFESRFRQIDALMGQPQGSVEAKGNSPEKKAAQRSTKAAGVQMERANCDLQAVNAAEAQILTAIRDIFVSIPQAFKRMDADGDGQISEREFVEGIGRMLKLTMPIMHARAVFGRINLNSTEKLSYHKFIDWCQTNPDTQNVNTEDLSNEELLAILSQKQKNIFLAFEAMDINRDSRLSLNEMQQGLMKIGLRLSSGQIQKLFSFLDGNSNGSVDYREFMQQLSRSSRIAERNPRAQTWAKERDSMQEVLVRDAVRSRFQDAQQAFHAFDSDQDGRLSLDEFKAGISSLFKGDHAEAPSSSNIARLFQLVDSDGDGYLGYHEFLAAYGVPVELREASAVDSKIRDVLKTRFAGSAREAFESLDLDRDGKLSQQDLEEGLKKIGLELTTMQAGALIKRGDYDNDKAIDFYEFLVRFGLEQQVPGKWVFQKEEPVVQPAVEAAEVKLWRTLLPASKWFGRGGIRATLARYAPDNKGFLSRDEFLRAAREGLGMKTLANSDIDILLGPKVCKAWCTGGKVDVIKFSDLFLNANFKAELSFYAFLQRDQHWKELLKALKSFDTGGAQATSGDLHNSSMSAPNDQRVSGGIDQSDMESALQRLLALNLVTQETKKDIMVKMDADGVWNGGKFCSPSDLLHRYVGSDMDLHDIVAPSWEVCADSFGAVLSGSENSLDYNEFRQICRTLPVRPSLSFSQIEELIDNIDMEGTGRIFVSKFLQRFAGDEDLLCLAVRKQWAKVLSLLRAKSPAGSNSHTLPIPVFTRVLHEAQEEGILTSITENQIRSATSSLPRDLFVGTELLFEEWVHRQAGDIYKVHKAFLGNDSKSGYVFPIWDTVISALEISSSNQQQSQRKFVTRSCFCCALSRAGIRLPRSALLNLLDFLDPTFCDEIDWVKFVQGNCPPYFFNGKMYLYARRFFQTNWRIILTSCKDMEATSKKPNSGSLGFADFTAVVHQTLLTYEVLDASDKEIIWPILVDLFTAFQGGKGSGSVAYEKFVVHFAGESAMAESLLHKKWESIWTELGGRWDEVDSKELEKVLENPKIGFSQAMCSWLLSMLFGEMGLQQEEGSIYGQPLKIEEICWYAAKAAIAAKLMEEEATQGRRNIALLRSCRVSDLLLCGLISGPKFVCLLRTIGGMTPLQAELLLRRMKGEQGLYPYQEFLEGNLKLEGLAYDGRMCRGWTCLERNWERIVSHFQRYDTDFDCKVSAHEFAQGLCSLNCPDLLNMETNLVLSTLFIDKDGQIALEQFVWAVAKPTFQKLLSPISVELNAAFEEFMSLPLNCSKGRASASREEASKVLSKVMKQGCTNDLHISMILDKAEPVKGSGISLVNLQDAIKWVLEAHVTLEDSAKLLSAASEVLPVMLESLEDRWAEALSNSSVGLSRSRSNLGGVSLLGPKALKCVDGISLRREFMLPLADSSENCLLGTCAVLHGSETIEALCKWRLENVYSSAAWSTFWNQHSAMVEPRDICSSVSESDLVAAIDHSISRSHEIEEAFAMLDVDSTGTIPLAHAVGILSSVPGCNAWPSTGVIHKMLSPFLVDPANERNRGDSLAHHSAALHSELESDLLLDYRGFLRAHGAACASLVGLAESRHNSGVYTQLALLRS</sequence>
<feature type="domain" description="EF-hand" evidence="4">
    <location>
        <begin position="228"/>
        <end position="256"/>
    </location>
</feature>
<feature type="domain" description="EF-hand" evidence="4">
    <location>
        <begin position="1336"/>
        <end position="1371"/>
    </location>
</feature>
<dbReference type="GO" id="GO:0005509">
    <property type="term" value="F:calcium ion binding"/>
    <property type="evidence" value="ECO:0007669"/>
    <property type="project" value="InterPro"/>
</dbReference>
<keyword evidence="1" id="KW-0677">Repeat</keyword>
<keyword evidence="2" id="KW-0106">Calcium</keyword>
<evidence type="ECO:0000256" key="3">
    <source>
        <dbReference type="SAM" id="MobiDB-lite"/>
    </source>
</evidence>
<dbReference type="EMBL" id="HBEZ01014700">
    <property type="protein sequence ID" value="CAD8630461.1"/>
    <property type="molecule type" value="Transcribed_RNA"/>
</dbReference>
<organism evidence="5">
    <name type="scientific">Cryptomonas curvata</name>
    <dbReference type="NCBI Taxonomy" id="233186"/>
    <lineage>
        <taxon>Eukaryota</taxon>
        <taxon>Cryptophyceae</taxon>
        <taxon>Cryptomonadales</taxon>
        <taxon>Cryptomonadaceae</taxon>
        <taxon>Cryptomonas</taxon>
    </lineage>
</organism>
<feature type="domain" description="EF-hand" evidence="4">
    <location>
        <begin position="452"/>
        <end position="487"/>
    </location>
</feature>
<proteinExistence type="predicted"/>
<evidence type="ECO:0000313" key="5">
    <source>
        <dbReference type="EMBL" id="CAD8630461.1"/>
    </source>
</evidence>
<dbReference type="Pfam" id="PF13202">
    <property type="entry name" value="EF-hand_5"/>
    <property type="match status" value="1"/>
</dbReference>
<evidence type="ECO:0000256" key="1">
    <source>
        <dbReference type="ARBA" id="ARBA00022737"/>
    </source>
</evidence>
<dbReference type="Pfam" id="PF13499">
    <property type="entry name" value="EF-hand_7"/>
    <property type="match status" value="2"/>
</dbReference>
<dbReference type="InterPro" id="IPR011992">
    <property type="entry name" value="EF-hand-dom_pair"/>
</dbReference>
<gene>
    <name evidence="5" type="ORF">CCUR1050_LOCUS8140</name>
</gene>
<feature type="domain" description="EF-hand" evidence="4">
    <location>
        <begin position="1638"/>
        <end position="1673"/>
    </location>
</feature>
<dbReference type="PROSITE" id="PS50222">
    <property type="entry name" value="EF_HAND_2"/>
    <property type="match status" value="8"/>
</dbReference>
<dbReference type="InterPro" id="IPR002048">
    <property type="entry name" value="EF_hand_dom"/>
</dbReference>
<dbReference type="SMART" id="SM00054">
    <property type="entry name" value="EFh"/>
    <property type="match status" value="10"/>
</dbReference>